<dbReference type="Pfam" id="PF07887">
    <property type="entry name" value="Calmodulin_bind"/>
    <property type="match status" value="1"/>
</dbReference>
<dbReference type="InterPro" id="IPR046831">
    <property type="entry name" value="Calmodulin_bind_N"/>
</dbReference>
<gene>
    <name evidence="2" type="ORF">Bca52824_053448</name>
</gene>
<feature type="domain" description="Calmodulin binding protein-like N-terminal" evidence="1">
    <location>
        <begin position="7"/>
        <end position="141"/>
    </location>
</feature>
<dbReference type="Proteomes" id="UP000886595">
    <property type="component" value="Unassembled WGS sequence"/>
</dbReference>
<accession>A0A8X7R8Y5</accession>
<dbReference type="GO" id="GO:0005634">
    <property type="term" value="C:nucleus"/>
    <property type="evidence" value="ECO:0007669"/>
    <property type="project" value="TreeGrafter"/>
</dbReference>
<reference evidence="2 3" key="1">
    <citation type="submission" date="2020-02" db="EMBL/GenBank/DDBJ databases">
        <authorList>
            <person name="Ma Q."/>
            <person name="Huang Y."/>
            <person name="Song X."/>
            <person name="Pei D."/>
        </authorList>
    </citation>
    <scope>NUCLEOTIDE SEQUENCE [LARGE SCALE GENOMIC DNA]</scope>
    <source>
        <strain evidence="2">Sxm20200214</strain>
        <tissue evidence="2">Leaf</tissue>
    </source>
</reference>
<dbReference type="AlphaFoldDB" id="A0A8X7R8Y5"/>
<name>A0A8X7R8Y5_BRACI</name>
<sequence>MLQPRAWKLRFVNSPPPMIFTFSRIEAEDGSPIAIELLDAATNARVTSDLQLEIVALNADIAEESFTTEEFNRNILRPREGKPPLLAGDLTVTLEDGVGVVSGDVTFTENSSWTRCKLGAKVRQQGGVVEAISRAFLCRDRPGGECEYTT</sequence>
<dbReference type="GO" id="GO:0043565">
    <property type="term" value="F:sequence-specific DNA binding"/>
    <property type="evidence" value="ECO:0007669"/>
    <property type="project" value="TreeGrafter"/>
</dbReference>
<dbReference type="GO" id="GO:0003700">
    <property type="term" value="F:DNA-binding transcription factor activity"/>
    <property type="evidence" value="ECO:0007669"/>
    <property type="project" value="TreeGrafter"/>
</dbReference>
<evidence type="ECO:0000313" key="2">
    <source>
        <dbReference type="EMBL" id="KAG2282228.1"/>
    </source>
</evidence>
<keyword evidence="3" id="KW-1185">Reference proteome</keyword>
<evidence type="ECO:0000313" key="3">
    <source>
        <dbReference type="Proteomes" id="UP000886595"/>
    </source>
</evidence>
<dbReference type="PANTHER" id="PTHR31713">
    <property type="entry name" value="OS02G0177800 PROTEIN"/>
    <property type="match status" value="1"/>
</dbReference>
<protein>
    <recommendedName>
        <fullName evidence="1">Calmodulin binding protein-like N-terminal domain-containing protein</fullName>
    </recommendedName>
</protein>
<dbReference type="OrthoDB" id="1936883at2759"/>
<dbReference type="PANTHER" id="PTHR31713:SF43">
    <property type="entry name" value="CALMODULIN-BINDING PROTEIN 60 G"/>
    <property type="match status" value="1"/>
</dbReference>
<dbReference type="EMBL" id="JAAMPC010000011">
    <property type="protein sequence ID" value="KAG2282228.1"/>
    <property type="molecule type" value="Genomic_DNA"/>
</dbReference>
<dbReference type="GO" id="GO:0080142">
    <property type="term" value="P:regulation of salicylic acid biosynthetic process"/>
    <property type="evidence" value="ECO:0007669"/>
    <property type="project" value="TreeGrafter"/>
</dbReference>
<dbReference type="InterPro" id="IPR012416">
    <property type="entry name" value="CBP60"/>
</dbReference>
<proteinExistence type="predicted"/>
<organism evidence="2 3">
    <name type="scientific">Brassica carinata</name>
    <name type="common">Ethiopian mustard</name>
    <name type="synonym">Abyssinian cabbage</name>
    <dbReference type="NCBI Taxonomy" id="52824"/>
    <lineage>
        <taxon>Eukaryota</taxon>
        <taxon>Viridiplantae</taxon>
        <taxon>Streptophyta</taxon>
        <taxon>Embryophyta</taxon>
        <taxon>Tracheophyta</taxon>
        <taxon>Spermatophyta</taxon>
        <taxon>Magnoliopsida</taxon>
        <taxon>eudicotyledons</taxon>
        <taxon>Gunneridae</taxon>
        <taxon>Pentapetalae</taxon>
        <taxon>rosids</taxon>
        <taxon>malvids</taxon>
        <taxon>Brassicales</taxon>
        <taxon>Brassicaceae</taxon>
        <taxon>Brassiceae</taxon>
        <taxon>Brassica</taxon>
    </lineage>
</organism>
<evidence type="ECO:0000259" key="1">
    <source>
        <dbReference type="Pfam" id="PF07887"/>
    </source>
</evidence>
<dbReference type="GO" id="GO:0005516">
    <property type="term" value="F:calmodulin binding"/>
    <property type="evidence" value="ECO:0007669"/>
    <property type="project" value="InterPro"/>
</dbReference>
<comment type="caution">
    <text evidence="2">The sequence shown here is derived from an EMBL/GenBank/DDBJ whole genome shotgun (WGS) entry which is preliminary data.</text>
</comment>